<dbReference type="GO" id="GO:0003677">
    <property type="term" value="F:DNA binding"/>
    <property type="evidence" value="ECO:0007669"/>
    <property type="project" value="InterPro"/>
</dbReference>
<dbReference type="EMBL" id="MHVR01000004">
    <property type="protein sequence ID" value="OHA96804.1"/>
    <property type="molecule type" value="Genomic_DNA"/>
</dbReference>
<name>A0A1G2THL8_9BACT</name>
<sequence>MPPRGYTGGVDKKKSLIRRLKIIEGQIRGLQEMVGQDKYCIDVITQTSAAKQALSNMEDLLLEHHLSHCLVAQIQSGKKDKATEEILKVYRLKRK</sequence>
<dbReference type="InterPro" id="IPR038390">
    <property type="entry name" value="Metal_Tscrpt_repr_sf"/>
</dbReference>
<dbReference type="Proteomes" id="UP000178175">
    <property type="component" value="Unassembled WGS sequence"/>
</dbReference>
<dbReference type="PANTHER" id="PTHR33677:SF3">
    <property type="entry name" value="COPPER-SENSING TRANSCRIPTIONAL REPRESSOR RICR"/>
    <property type="match status" value="1"/>
</dbReference>
<organism evidence="1 2">
    <name type="scientific">Candidatus Zambryskibacteria bacterium RIFCSPHIGHO2_02_FULL_43_14</name>
    <dbReference type="NCBI Taxonomy" id="1802748"/>
    <lineage>
        <taxon>Bacteria</taxon>
        <taxon>Candidatus Zambryskiibacteriota</taxon>
    </lineage>
</organism>
<protein>
    <recommendedName>
        <fullName evidence="3">Transcriptional regulator</fullName>
    </recommendedName>
</protein>
<dbReference type="Pfam" id="PF02583">
    <property type="entry name" value="Trns_repr_metal"/>
    <property type="match status" value="1"/>
</dbReference>
<dbReference type="PANTHER" id="PTHR33677">
    <property type="entry name" value="TRANSCRIPTIONAL REPRESSOR FRMR-RELATED"/>
    <property type="match status" value="1"/>
</dbReference>
<reference evidence="1 2" key="1">
    <citation type="journal article" date="2016" name="Nat. Commun.">
        <title>Thousands of microbial genomes shed light on interconnected biogeochemical processes in an aquifer system.</title>
        <authorList>
            <person name="Anantharaman K."/>
            <person name="Brown C.T."/>
            <person name="Hug L.A."/>
            <person name="Sharon I."/>
            <person name="Castelle C.J."/>
            <person name="Probst A.J."/>
            <person name="Thomas B.C."/>
            <person name="Singh A."/>
            <person name="Wilkins M.J."/>
            <person name="Karaoz U."/>
            <person name="Brodie E.L."/>
            <person name="Williams K.H."/>
            <person name="Hubbard S.S."/>
            <person name="Banfield J.F."/>
        </authorList>
    </citation>
    <scope>NUCLEOTIDE SEQUENCE [LARGE SCALE GENOMIC DNA]</scope>
</reference>
<dbReference type="AlphaFoldDB" id="A0A1G2THL8"/>
<dbReference type="GO" id="GO:0045892">
    <property type="term" value="P:negative regulation of DNA-templated transcription"/>
    <property type="evidence" value="ECO:0007669"/>
    <property type="project" value="UniProtKB-ARBA"/>
</dbReference>
<dbReference type="InterPro" id="IPR003735">
    <property type="entry name" value="Metal_Tscrpt_repr"/>
</dbReference>
<evidence type="ECO:0008006" key="3">
    <source>
        <dbReference type="Google" id="ProtNLM"/>
    </source>
</evidence>
<dbReference type="Gene3D" id="1.20.58.1000">
    <property type="entry name" value="Metal-sensitive repressor, helix protomer"/>
    <property type="match status" value="1"/>
</dbReference>
<proteinExistence type="predicted"/>
<dbReference type="CDD" id="cd10148">
    <property type="entry name" value="CsoR-like_DUF156"/>
    <property type="match status" value="1"/>
</dbReference>
<comment type="caution">
    <text evidence="1">The sequence shown here is derived from an EMBL/GenBank/DDBJ whole genome shotgun (WGS) entry which is preliminary data.</text>
</comment>
<gene>
    <name evidence="1" type="ORF">A3C70_00415</name>
</gene>
<accession>A0A1G2THL8</accession>
<dbReference type="GO" id="GO:0046872">
    <property type="term" value="F:metal ion binding"/>
    <property type="evidence" value="ECO:0007669"/>
    <property type="project" value="InterPro"/>
</dbReference>
<evidence type="ECO:0000313" key="1">
    <source>
        <dbReference type="EMBL" id="OHA96804.1"/>
    </source>
</evidence>
<evidence type="ECO:0000313" key="2">
    <source>
        <dbReference type="Proteomes" id="UP000178175"/>
    </source>
</evidence>